<dbReference type="Proteomes" id="UP000663722">
    <property type="component" value="Chromosome"/>
</dbReference>
<name>A0A975GSB1_9BACT</name>
<gene>
    <name evidence="1" type="ORF">dnm_079600</name>
</gene>
<evidence type="ECO:0000313" key="1">
    <source>
        <dbReference type="EMBL" id="QTA91886.1"/>
    </source>
</evidence>
<dbReference type="KEGG" id="dmm:dnm_079600"/>
<reference evidence="1" key="1">
    <citation type="journal article" date="2021" name="Microb. Physiol.">
        <title>Proteogenomic Insights into the Physiology of Marine, Sulfate-Reducing, Filamentous Desulfonema limicola and Desulfonema magnum.</title>
        <authorList>
            <person name="Schnaars V."/>
            <person name="Wohlbrand L."/>
            <person name="Scheve S."/>
            <person name="Hinrichs C."/>
            <person name="Reinhardt R."/>
            <person name="Rabus R."/>
        </authorList>
    </citation>
    <scope>NUCLEOTIDE SEQUENCE</scope>
    <source>
        <strain evidence="1">4be13</strain>
    </source>
</reference>
<organism evidence="1 2">
    <name type="scientific">Desulfonema magnum</name>
    <dbReference type="NCBI Taxonomy" id="45655"/>
    <lineage>
        <taxon>Bacteria</taxon>
        <taxon>Pseudomonadati</taxon>
        <taxon>Thermodesulfobacteriota</taxon>
        <taxon>Desulfobacteria</taxon>
        <taxon>Desulfobacterales</taxon>
        <taxon>Desulfococcaceae</taxon>
        <taxon>Desulfonema</taxon>
    </lineage>
</organism>
<protein>
    <submittedName>
        <fullName evidence="1">Uncharacterized protein</fullName>
    </submittedName>
</protein>
<dbReference type="AlphaFoldDB" id="A0A975GSB1"/>
<evidence type="ECO:0000313" key="2">
    <source>
        <dbReference type="Proteomes" id="UP000663722"/>
    </source>
</evidence>
<sequence length="44" mass="5489">MRKINLYMKNIYDVNSRLLKRKSNFFLDTSVFFILNNRILYKQE</sequence>
<accession>A0A975GSB1</accession>
<proteinExistence type="predicted"/>
<keyword evidence="2" id="KW-1185">Reference proteome</keyword>
<dbReference type="EMBL" id="CP061800">
    <property type="protein sequence ID" value="QTA91886.1"/>
    <property type="molecule type" value="Genomic_DNA"/>
</dbReference>